<dbReference type="HOGENOM" id="CLU_2818153_0_0_4"/>
<protein>
    <recommendedName>
        <fullName evidence="5">Hydroxymethylglutaryl-CoA lyase</fullName>
    </recommendedName>
</protein>
<dbReference type="eggNOG" id="COG0119">
    <property type="taxonomic scope" value="Bacteria"/>
</dbReference>
<evidence type="ECO:0000256" key="1">
    <source>
        <dbReference type="ARBA" id="ARBA00022723"/>
    </source>
</evidence>
<keyword evidence="2" id="KW-0456">Lyase</keyword>
<evidence type="ECO:0000313" key="4">
    <source>
        <dbReference type="Proteomes" id="UP000004510"/>
    </source>
</evidence>
<dbReference type="PANTHER" id="PTHR42738">
    <property type="entry name" value="HYDROXYMETHYLGLUTARYL-COA LYASE"/>
    <property type="match status" value="1"/>
</dbReference>
<gene>
    <name evidence="3" type="ORF">HMPREF0004_3197</name>
</gene>
<comment type="caution">
    <text evidence="3">The sequence shown here is derived from an EMBL/GenBank/DDBJ whole genome shotgun (WGS) entry which is preliminary data.</text>
</comment>
<dbReference type="GO" id="GO:0004419">
    <property type="term" value="F:hydroxymethylglutaryl-CoA lyase activity"/>
    <property type="evidence" value="ECO:0007669"/>
    <property type="project" value="TreeGrafter"/>
</dbReference>
<dbReference type="GO" id="GO:0046872">
    <property type="term" value="F:metal ion binding"/>
    <property type="evidence" value="ECO:0007669"/>
    <property type="project" value="UniProtKB-KW"/>
</dbReference>
<evidence type="ECO:0008006" key="5">
    <source>
        <dbReference type="Google" id="ProtNLM"/>
    </source>
</evidence>
<dbReference type="PATRIC" id="fig|742159.3.peg.4187"/>
<dbReference type="Gene3D" id="3.20.20.70">
    <property type="entry name" value="Aldolase class I"/>
    <property type="match status" value="1"/>
</dbReference>
<keyword evidence="1" id="KW-0479">Metal-binding</keyword>
<dbReference type="GO" id="GO:0046951">
    <property type="term" value="P:ketone body biosynthetic process"/>
    <property type="evidence" value="ECO:0007669"/>
    <property type="project" value="TreeGrafter"/>
</dbReference>
<dbReference type="AlphaFoldDB" id="D4XCK0"/>
<dbReference type="PANTHER" id="PTHR42738:SF7">
    <property type="entry name" value="HYDROXYMETHYLGLUTARYL-COA LYASE"/>
    <property type="match status" value="1"/>
</dbReference>
<dbReference type="InterPro" id="IPR043594">
    <property type="entry name" value="HMGL"/>
</dbReference>
<evidence type="ECO:0000313" key="3">
    <source>
        <dbReference type="EMBL" id="EFF75386.1"/>
    </source>
</evidence>
<accession>D4XCK0</accession>
<organism evidence="3 4">
    <name type="scientific">Achromobacter piechaudii ATCC 43553</name>
    <dbReference type="NCBI Taxonomy" id="742159"/>
    <lineage>
        <taxon>Bacteria</taxon>
        <taxon>Pseudomonadati</taxon>
        <taxon>Pseudomonadota</taxon>
        <taxon>Betaproteobacteria</taxon>
        <taxon>Burkholderiales</taxon>
        <taxon>Alcaligenaceae</taxon>
        <taxon>Achromobacter</taxon>
    </lineage>
</organism>
<reference evidence="4" key="1">
    <citation type="submission" date="2010-03" db="EMBL/GenBank/DDBJ databases">
        <title>Complete sequence of Mobiluncus curtisii ATCC 43063.</title>
        <authorList>
            <person name="Muzny D."/>
            <person name="Qin X."/>
            <person name="Deng J."/>
            <person name="Jiang H."/>
            <person name="Liu Y."/>
            <person name="Qu J."/>
            <person name="Song X.-Z."/>
            <person name="Zhang L."/>
            <person name="Thornton R."/>
            <person name="Coyle M."/>
            <person name="Francisco L."/>
            <person name="Jackson L."/>
            <person name="Javaid M."/>
            <person name="Korchina V."/>
            <person name="Kovar C."/>
            <person name="Mata R."/>
            <person name="Mathew T."/>
            <person name="Ngo R."/>
            <person name="Nguyen L."/>
            <person name="Nguyen N."/>
            <person name="Okwuonu G."/>
            <person name="Ongeri F."/>
            <person name="Pham C."/>
            <person name="Simmons D."/>
            <person name="Wilczek-Boney K."/>
            <person name="Hale W."/>
            <person name="Jakkamsetti A."/>
            <person name="Pham P."/>
            <person name="Ruth R."/>
            <person name="San Lucas F."/>
            <person name="Warren J."/>
            <person name="Zhang J."/>
            <person name="Zhao Z."/>
            <person name="Zhou C."/>
            <person name="Zhu D."/>
            <person name="Lee S."/>
            <person name="Bess C."/>
            <person name="Blankenburg K."/>
            <person name="Forbes L."/>
            <person name="Fu Q."/>
            <person name="Gubbala S."/>
            <person name="Hirani K."/>
            <person name="Jayaseelan J.C."/>
            <person name="Lara F."/>
            <person name="Munidasa M."/>
            <person name="Palculict T."/>
            <person name="Patil S."/>
            <person name="Pu L.-L."/>
            <person name="Saada N."/>
            <person name="Tang L."/>
            <person name="Weissenberger G."/>
            <person name="Zhu Y."/>
            <person name="Hemphill L."/>
            <person name="Shang Y."/>
            <person name="Youmans B."/>
            <person name="Ayvaz T."/>
            <person name="Ross M."/>
            <person name="Santibanez J."/>
            <person name="Aqrawi P."/>
            <person name="Gross S."/>
            <person name="Joshi V."/>
            <person name="Fowler G."/>
            <person name="Nazareth L."/>
            <person name="Reid J."/>
            <person name="Worley K."/>
            <person name="Petrosino J."/>
            <person name="Highlander S."/>
            <person name="Gibbs R."/>
            <person name="Gibbs R."/>
        </authorList>
    </citation>
    <scope>NUCLEOTIDE SEQUENCE [LARGE SCALE GENOMIC DNA]</scope>
    <source>
        <strain evidence="4">ATCC 43553</strain>
    </source>
</reference>
<feature type="non-terminal residue" evidence="3">
    <location>
        <position position="1"/>
    </location>
</feature>
<dbReference type="GO" id="GO:0006552">
    <property type="term" value="P:L-leucine catabolic process"/>
    <property type="evidence" value="ECO:0007669"/>
    <property type="project" value="TreeGrafter"/>
</dbReference>
<name>D4XCK0_9BURK</name>
<dbReference type="Proteomes" id="UP000004510">
    <property type="component" value="Unassembled WGS sequence"/>
</dbReference>
<sequence>CPYAPGASGNVVTEDLVFMFEAMGISTGIDLAKIIAARQPLAAGLPGEPLYGMTPDAGLPLGFTQAR</sequence>
<dbReference type="EMBL" id="ADMS01000073">
    <property type="protein sequence ID" value="EFF75386.1"/>
    <property type="molecule type" value="Genomic_DNA"/>
</dbReference>
<proteinExistence type="predicted"/>
<dbReference type="InterPro" id="IPR013785">
    <property type="entry name" value="Aldolase_TIM"/>
</dbReference>
<dbReference type="SUPFAM" id="SSF51569">
    <property type="entry name" value="Aldolase"/>
    <property type="match status" value="1"/>
</dbReference>
<evidence type="ECO:0000256" key="2">
    <source>
        <dbReference type="ARBA" id="ARBA00023239"/>
    </source>
</evidence>